<protein>
    <submittedName>
        <fullName evidence="1">NAD(P)/FAD-dependent oxidoreductase</fullName>
    </submittedName>
</protein>
<proteinExistence type="predicted"/>
<organism evidence="1 2">
    <name type="scientific">Desulfomonile tiedjei</name>
    <dbReference type="NCBI Taxonomy" id="2358"/>
    <lineage>
        <taxon>Bacteria</taxon>
        <taxon>Pseudomonadati</taxon>
        <taxon>Thermodesulfobacteriota</taxon>
        <taxon>Desulfomonilia</taxon>
        <taxon>Desulfomonilales</taxon>
        <taxon>Desulfomonilaceae</taxon>
        <taxon>Desulfomonile</taxon>
    </lineage>
</organism>
<evidence type="ECO:0000313" key="2">
    <source>
        <dbReference type="Proteomes" id="UP000807825"/>
    </source>
</evidence>
<sequence length="554" mass="62522">MADKTYDAIVVGGGHQGTIIACYLQNAGMQTVVFERQHELGGGACGEEIPVPGFLQNPCAHWTRFYGHPAYDDFKLRTRGLSYVYPDHSEGMIYDDGTSFMGYTAWKVIDVDTGKAEFHEANAQKTIDQIARFSQRDADTAYDLLDKYRRKWRAAFHEWRYNPPTPWGVPDAFERLISDPEAPIPPEYQFYTSQQVAYDLFESDYLRTLFMRSCMTSSGVFPNDCIGVYKILHTLGMILSWEPASIAIGGTHAITHALQRAFSSMGGEFVVETAVAGAIIQDGKAVGVRLKDGREIAARHAVVSDLNTTQTVLQLIGEEHVPSKIAHRAKNILRDRAQLFWGNFALHELPQYTAAKDNPEIGMCPRLNWGPKDPDYFATRHQAELFVKGIPDKLVAIVAPDSIWDWTRAPKGKHTILVEQFTAPYRFFSDKDWLKMKKEIVEIVRKQWSWYAPNMTEDNVIAAHITTPMDVQMRNVNMPQGGWTGEDMIASQMGRMRPFPELAFYRLPVKNMYLASAAAHSGPGIGRGSAYNCFKVIAEDFGLPKIWEQKGRPY</sequence>
<comment type="caution">
    <text evidence="1">The sequence shown here is derived from an EMBL/GenBank/DDBJ whole genome shotgun (WGS) entry which is preliminary data.</text>
</comment>
<dbReference type="PANTHER" id="PTHR10668">
    <property type="entry name" value="PHYTOENE DEHYDROGENASE"/>
    <property type="match status" value="1"/>
</dbReference>
<dbReference type="Pfam" id="PF13450">
    <property type="entry name" value="NAD_binding_8"/>
    <property type="match status" value="1"/>
</dbReference>
<dbReference type="AlphaFoldDB" id="A0A9D6V3C6"/>
<dbReference type="PANTHER" id="PTHR10668:SF103">
    <property type="entry name" value="PYRIDINE NUCLEOTIDE-DISULFIDE OXIDOREDUCTASE DOMAIN-CONTAINING PROTEIN 2"/>
    <property type="match status" value="1"/>
</dbReference>
<dbReference type="PROSITE" id="PS51257">
    <property type="entry name" value="PROKAR_LIPOPROTEIN"/>
    <property type="match status" value="1"/>
</dbReference>
<accession>A0A9D6V3C6</accession>
<dbReference type="SUPFAM" id="SSF51905">
    <property type="entry name" value="FAD/NAD(P)-binding domain"/>
    <property type="match status" value="1"/>
</dbReference>
<evidence type="ECO:0000313" key="1">
    <source>
        <dbReference type="EMBL" id="MBI5249993.1"/>
    </source>
</evidence>
<gene>
    <name evidence="1" type="ORF">HY912_10910</name>
</gene>
<dbReference type="InterPro" id="IPR036188">
    <property type="entry name" value="FAD/NAD-bd_sf"/>
</dbReference>
<dbReference type="Gene3D" id="3.50.50.60">
    <property type="entry name" value="FAD/NAD(P)-binding domain"/>
    <property type="match status" value="2"/>
</dbReference>
<dbReference type="EMBL" id="JACRDE010000295">
    <property type="protein sequence ID" value="MBI5249993.1"/>
    <property type="molecule type" value="Genomic_DNA"/>
</dbReference>
<name>A0A9D6V3C6_9BACT</name>
<reference evidence="1" key="1">
    <citation type="submission" date="2020-07" db="EMBL/GenBank/DDBJ databases">
        <title>Huge and variable diversity of episymbiotic CPR bacteria and DPANN archaea in groundwater ecosystems.</title>
        <authorList>
            <person name="He C.Y."/>
            <person name="Keren R."/>
            <person name="Whittaker M."/>
            <person name="Farag I.F."/>
            <person name="Doudna J."/>
            <person name="Cate J.H.D."/>
            <person name="Banfield J.F."/>
        </authorList>
    </citation>
    <scope>NUCLEOTIDE SEQUENCE</scope>
    <source>
        <strain evidence="1">NC_groundwater_1664_Pr3_B-0.1um_52_9</strain>
    </source>
</reference>
<dbReference type="Proteomes" id="UP000807825">
    <property type="component" value="Unassembled WGS sequence"/>
</dbReference>